<dbReference type="Pfam" id="PF07676">
    <property type="entry name" value="PD40"/>
    <property type="match status" value="4"/>
</dbReference>
<gene>
    <name evidence="1" type="ORF">KK062_23285</name>
</gene>
<evidence type="ECO:0000313" key="2">
    <source>
        <dbReference type="Proteomes" id="UP001319080"/>
    </source>
</evidence>
<dbReference type="SUPFAM" id="SSF82171">
    <property type="entry name" value="DPP6 N-terminal domain-like"/>
    <property type="match status" value="1"/>
</dbReference>
<reference evidence="1 2" key="1">
    <citation type="submission" date="2021-05" db="EMBL/GenBank/DDBJ databases">
        <title>A Polyphasic approach of four new species of the genus Ohtaekwangia: Ohtaekwangia histidinii sp. nov., Ohtaekwangia cretensis sp. nov., Ohtaekwangia indiensis sp. nov., Ohtaekwangia reichenbachii sp. nov. from diverse environment.</title>
        <authorList>
            <person name="Octaviana S."/>
        </authorList>
    </citation>
    <scope>NUCLEOTIDE SEQUENCE [LARGE SCALE GENOMIC DNA]</scope>
    <source>
        <strain evidence="1 2">PWU5</strain>
    </source>
</reference>
<proteinExistence type="predicted"/>
<dbReference type="EMBL" id="JAHESE010000030">
    <property type="protein sequence ID" value="MBT1711187.1"/>
    <property type="molecule type" value="Genomic_DNA"/>
</dbReference>
<protein>
    <submittedName>
        <fullName evidence="1">PD40 domain-containing protein</fullName>
    </submittedName>
</protein>
<evidence type="ECO:0000313" key="1">
    <source>
        <dbReference type="EMBL" id="MBT1711187.1"/>
    </source>
</evidence>
<dbReference type="AlphaFoldDB" id="A0AAP2E452"/>
<dbReference type="RefSeq" id="WP_254086762.1">
    <property type="nucleotide sequence ID" value="NZ_JAHESE010000030.1"/>
</dbReference>
<sequence length="310" mass="35237">MTRIPLRNLFLITLVWLATQCTRAQRHEAFVMDNPQYPQPLPDSAALRFLPGIVSSDSLDFNAAFSRDGKRFYFSRSYQGKWMIYVTELRNDAWSKPQLAPFTEAAYSQADPFITLDETVYYISNRPTDATDTLPDYNIWFVRPLGNGAWTAPKTPEGINSDSTEYYVSLAANGNMYFASDRAGTLGSHDLYVSRYINGAYTTPENLGAAINSPKMEHDPVVTPDEQYLIFTAVGRADSYGSADLYYSRYNSDGTWAPAKNLGRKFNTGTYEYCTYLTPDGQYLFYSTDYDVKWISTRHLPWMAQTDVVK</sequence>
<dbReference type="Proteomes" id="UP001319080">
    <property type="component" value="Unassembled WGS sequence"/>
</dbReference>
<dbReference type="Gene3D" id="2.120.10.30">
    <property type="entry name" value="TolB, C-terminal domain"/>
    <property type="match status" value="1"/>
</dbReference>
<organism evidence="1 2">
    <name type="scientific">Dawidia cretensis</name>
    <dbReference type="NCBI Taxonomy" id="2782350"/>
    <lineage>
        <taxon>Bacteria</taxon>
        <taxon>Pseudomonadati</taxon>
        <taxon>Bacteroidota</taxon>
        <taxon>Cytophagia</taxon>
        <taxon>Cytophagales</taxon>
        <taxon>Chryseotaleaceae</taxon>
        <taxon>Dawidia</taxon>
    </lineage>
</organism>
<name>A0AAP2E452_9BACT</name>
<dbReference type="InterPro" id="IPR011042">
    <property type="entry name" value="6-blade_b-propeller_TolB-like"/>
</dbReference>
<dbReference type="InterPro" id="IPR011659">
    <property type="entry name" value="WD40"/>
</dbReference>
<comment type="caution">
    <text evidence="1">The sequence shown here is derived from an EMBL/GenBank/DDBJ whole genome shotgun (WGS) entry which is preliminary data.</text>
</comment>
<keyword evidence="2" id="KW-1185">Reference proteome</keyword>
<accession>A0AAP2E452</accession>